<dbReference type="EMBL" id="CP062983">
    <property type="protein sequence ID" value="QPC81540.1"/>
    <property type="molecule type" value="Genomic_DNA"/>
</dbReference>
<evidence type="ECO:0000256" key="2">
    <source>
        <dbReference type="SAM" id="Phobius"/>
    </source>
</evidence>
<feature type="region of interest" description="Disordered" evidence="1">
    <location>
        <begin position="177"/>
        <end position="205"/>
    </location>
</feature>
<sequence length="231" mass="26258">MTITDITQSSGIPETPTQVYPVDIEHTGIRLAGCTTLILTTIVTFFIIDTFILPQGYLLSIFGSLGVAALATYLMDNFLKGRWASGRVLHVNNERIALTRNEKIERVVDPTQHVNVLLWRFVIQKNQRVKKGWNVIACALEQDDTVLPIYAFVAPDDLEKLPLHDEFTLLEAKKAPSKGGSIRDMRHAGEQRRLHDAERERGEDGAEMSLEHFTRFLETLQESFPKWMPQK</sequence>
<dbReference type="RefSeq" id="WP_195169612.1">
    <property type="nucleotide sequence ID" value="NZ_CP062983.1"/>
</dbReference>
<keyword evidence="4" id="KW-1185">Reference proteome</keyword>
<feature type="compositionally biased region" description="Basic and acidic residues" evidence="1">
    <location>
        <begin position="181"/>
        <end position="205"/>
    </location>
</feature>
<evidence type="ECO:0000313" key="3">
    <source>
        <dbReference type="EMBL" id="QPC81540.1"/>
    </source>
</evidence>
<feature type="transmembrane region" description="Helical" evidence="2">
    <location>
        <begin position="57"/>
        <end position="75"/>
    </location>
</feature>
<evidence type="ECO:0000313" key="4">
    <source>
        <dbReference type="Proteomes" id="UP000594468"/>
    </source>
</evidence>
<dbReference type="KEGG" id="pmet:G4Y79_17860"/>
<accession>A0A7S8ICH2</accession>
<organism evidence="3 4">
    <name type="scientific">Phototrophicus methaneseepsis</name>
    <dbReference type="NCBI Taxonomy" id="2710758"/>
    <lineage>
        <taxon>Bacteria</taxon>
        <taxon>Bacillati</taxon>
        <taxon>Chloroflexota</taxon>
        <taxon>Candidatus Thermofontia</taxon>
        <taxon>Phototrophicales</taxon>
        <taxon>Phototrophicaceae</taxon>
        <taxon>Phototrophicus</taxon>
    </lineage>
</organism>
<name>A0A7S8ICH2_9CHLR</name>
<dbReference type="Proteomes" id="UP000594468">
    <property type="component" value="Chromosome"/>
</dbReference>
<keyword evidence="2" id="KW-0812">Transmembrane</keyword>
<gene>
    <name evidence="3" type="ORF">G4Y79_17860</name>
</gene>
<reference evidence="3 4" key="1">
    <citation type="submission" date="2020-02" db="EMBL/GenBank/DDBJ databases">
        <authorList>
            <person name="Zheng R.K."/>
            <person name="Sun C.M."/>
        </authorList>
    </citation>
    <scope>NUCLEOTIDE SEQUENCE [LARGE SCALE GENOMIC DNA]</scope>
    <source>
        <strain evidence="4">rifampicinis</strain>
    </source>
</reference>
<proteinExistence type="predicted"/>
<keyword evidence="2" id="KW-1133">Transmembrane helix</keyword>
<dbReference type="AlphaFoldDB" id="A0A7S8ICH2"/>
<keyword evidence="2" id="KW-0472">Membrane</keyword>
<feature type="transmembrane region" description="Helical" evidence="2">
    <location>
        <begin position="31"/>
        <end position="51"/>
    </location>
</feature>
<protein>
    <submittedName>
        <fullName evidence="3">Uncharacterized protein</fullName>
    </submittedName>
</protein>
<evidence type="ECO:0000256" key="1">
    <source>
        <dbReference type="SAM" id="MobiDB-lite"/>
    </source>
</evidence>